<dbReference type="PATRIC" id="fig|1122148.6.peg.648"/>
<accession>A0A0R2JV32</accession>
<dbReference type="SUPFAM" id="SSF51735">
    <property type="entry name" value="NAD(P)-binding Rossmann-fold domains"/>
    <property type="match status" value="1"/>
</dbReference>
<dbReference type="Gene3D" id="3.40.50.720">
    <property type="entry name" value="NAD(P)-binding Rossmann-like Domain"/>
    <property type="match status" value="1"/>
</dbReference>
<protein>
    <recommendedName>
        <fullName evidence="1">3-hydroxyacyl-CoA dehydrogenase NAD binding domain-containing protein</fullName>
    </recommendedName>
</protein>
<organism evidence="2 3">
    <name type="scientific">Fructilactobacillus lindneri DSM 20690 = JCM 11027</name>
    <dbReference type="NCBI Taxonomy" id="1122148"/>
    <lineage>
        <taxon>Bacteria</taxon>
        <taxon>Bacillati</taxon>
        <taxon>Bacillota</taxon>
        <taxon>Bacilli</taxon>
        <taxon>Lactobacillales</taxon>
        <taxon>Lactobacillaceae</taxon>
        <taxon>Fructilactobacillus</taxon>
    </lineage>
</organism>
<proteinExistence type="predicted"/>
<evidence type="ECO:0000313" key="2">
    <source>
        <dbReference type="EMBL" id="KRN79221.1"/>
    </source>
</evidence>
<dbReference type="Proteomes" id="UP000051565">
    <property type="component" value="Unassembled WGS sequence"/>
</dbReference>
<sequence>MEFNNVTVVGGGTLGSQIAYMSAFHGKNVTIWGRNDGSLNRAKERVGRWAQAVKDDLKATD</sequence>
<reference evidence="2 3" key="1">
    <citation type="journal article" date="2015" name="Genome Announc.">
        <title>Expanding the biotechnology potential of lactobacilli through comparative genomics of 213 strains and associated genera.</title>
        <authorList>
            <person name="Sun Z."/>
            <person name="Harris H.M."/>
            <person name="McCann A."/>
            <person name="Guo C."/>
            <person name="Argimon S."/>
            <person name="Zhang W."/>
            <person name="Yang X."/>
            <person name="Jeffery I.B."/>
            <person name="Cooney J.C."/>
            <person name="Kagawa T.F."/>
            <person name="Liu W."/>
            <person name="Song Y."/>
            <person name="Salvetti E."/>
            <person name="Wrobel A."/>
            <person name="Rasinkangas P."/>
            <person name="Parkhill J."/>
            <person name="Rea M.C."/>
            <person name="O'Sullivan O."/>
            <person name="Ritari J."/>
            <person name="Douillard F.P."/>
            <person name="Paul Ross R."/>
            <person name="Yang R."/>
            <person name="Briner A.E."/>
            <person name="Felis G.E."/>
            <person name="de Vos W.M."/>
            <person name="Barrangou R."/>
            <person name="Klaenhammer T.R."/>
            <person name="Caufield P.W."/>
            <person name="Cui Y."/>
            <person name="Zhang H."/>
            <person name="O'Toole P.W."/>
        </authorList>
    </citation>
    <scope>NUCLEOTIDE SEQUENCE [LARGE SCALE GENOMIC DNA]</scope>
    <source>
        <strain evidence="2 3">DSM 20690</strain>
    </source>
</reference>
<dbReference type="InterPro" id="IPR006176">
    <property type="entry name" value="3-OHacyl-CoA_DH_NAD-bd"/>
</dbReference>
<dbReference type="EMBL" id="JQBT01000032">
    <property type="protein sequence ID" value="KRN79221.1"/>
    <property type="molecule type" value="Genomic_DNA"/>
</dbReference>
<comment type="caution">
    <text evidence="2">The sequence shown here is derived from an EMBL/GenBank/DDBJ whole genome shotgun (WGS) entry which is preliminary data.</text>
</comment>
<feature type="domain" description="3-hydroxyacyl-CoA dehydrogenase NAD binding" evidence="1">
    <location>
        <begin position="5"/>
        <end position="54"/>
    </location>
</feature>
<dbReference type="GO" id="GO:0006631">
    <property type="term" value="P:fatty acid metabolic process"/>
    <property type="evidence" value="ECO:0007669"/>
    <property type="project" value="InterPro"/>
</dbReference>
<name>A0A0R2JV32_9LACO</name>
<keyword evidence="3" id="KW-1185">Reference proteome</keyword>
<dbReference type="AlphaFoldDB" id="A0A0R2JV32"/>
<gene>
    <name evidence="2" type="ORF">IV52_GL000628</name>
</gene>
<dbReference type="GO" id="GO:0070403">
    <property type="term" value="F:NAD+ binding"/>
    <property type="evidence" value="ECO:0007669"/>
    <property type="project" value="InterPro"/>
</dbReference>
<evidence type="ECO:0000259" key="1">
    <source>
        <dbReference type="Pfam" id="PF02737"/>
    </source>
</evidence>
<evidence type="ECO:0000313" key="3">
    <source>
        <dbReference type="Proteomes" id="UP000051565"/>
    </source>
</evidence>
<dbReference type="Pfam" id="PF02737">
    <property type="entry name" value="3HCDH_N"/>
    <property type="match status" value="1"/>
</dbReference>
<dbReference type="InterPro" id="IPR036291">
    <property type="entry name" value="NAD(P)-bd_dom_sf"/>
</dbReference>